<dbReference type="Gene3D" id="2.120.10.10">
    <property type="match status" value="1"/>
</dbReference>
<feature type="signal peptide" evidence="1">
    <location>
        <begin position="1"/>
        <end position="19"/>
    </location>
</feature>
<dbReference type="RefSeq" id="WP_115842210.1">
    <property type="nucleotide sequence ID" value="NZ_CP183976.1"/>
</dbReference>
<dbReference type="Proteomes" id="UP000256829">
    <property type="component" value="Unassembled WGS sequence"/>
</dbReference>
<sequence>MRGFVLALALLALPPCASATVQWTDTATVAKSKAAWGRLARLPDGRWLAVTTRFHGKGTPTTLTISLGDSRGREWKELSSVAEPGRNIDNGELLVLPDGRILLGMRSLIEGKSYRLNVHASDDGGRTWRFLSTIDRNENPRGRKDRGVWEPVFSLLPDGTLSVLYADETLADGKPSYNQVVSQRTSRDHGATWGAKSVLVAEPGGGKLRPGMPVMSRMQDGRYLLVFETCGDDPQCPVSTKISKDGVTWPDGLGTPLADQRCGPQLTATTRGTVFVTSCQNEVTWSEDNGASWKRVTPPAWPFGFRHTWPAIYQFDDNEIGVINGVPGGGVQIRFGTF</sequence>
<dbReference type="InterPro" id="IPR036278">
    <property type="entry name" value="Sialidase_sf"/>
</dbReference>
<dbReference type="PANTHER" id="PTHR38792">
    <property type="entry name" value="BNR/ASP-BOX REPEAT DOMAIN PROTEIN (AFU_ORTHOLOGUE AFUA_7G06430)-RELATED"/>
    <property type="match status" value="1"/>
</dbReference>
<dbReference type="AlphaFoldDB" id="A0A3D8VDG8"/>
<accession>A0A3D8VDG8</accession>
<protein>
    <submittedName>
        <fullName evidence="2">Exo-alpha-sialidase</fullName>
    </submittedName>
</protein>
<proteinExistence type="predicted"/>
<dbReference type="SUPFAM" id="SSF50939">
    <property type="entry name" value="Sialidases"/>
    <property type="match status" value="1"/>
</dbReference>
<keyword evidence="3" id="KW-1185">Reference proteome</keyword>
<comment type="caution">
    <text evidence="2">The sequence shown here is derived from an EMBL/GenBank/DDBJ whole genome shotgun (WGS) entry which is preliminary data.</text>
</comment>
<evidence type="ECO:0000313" key="3">
    <source>
        <dbReference type="Proteomes" id="UP000256829"/>
    </source>
</evidence>
<keyword evidence="1" id="KW-0732">Signal</keyword>
<evidence type="ECO:0000313" key="2">
    <source>
        <dbReference type="EMBL" id="RDY67443.1"/>
    </source>
</evidence>
<evidence type="ECO:0000256" key="1">
    <source>
        <dbReference type="SAM" id="SignalP"/>
    </source>
</evidence>
<dbReference type="CDD" id="cd15482">
    <property type="entry name" value="Sialidase_non-viral"/>
    <property type="match status" value="1"/>
</dbReference>
<dbReference type="EMBL" id="QTJR01000005">
    <property type="protein sequence ID" value="RDY67443.1"/>
    <property type="molecule type" value="Genomic_DNA"/>
</dbReference>
<gene>
    <name evidence="2" type="ORF">DX912_09220</name>
</gene>
<dbReference type="PANTHER" id="PTHR38792:SF3">
    <property type="entry name" value="BNR_ASP-BOX REPEAT DOMAIN PROTEIN (AFU_ORTHOLOGUE AFUA_7G06430)-RELATED"/>
    <property type="match status" value="1"/>
</dbReference>
<reference evidence="2 3" key="1">
    <citation type="submission" date="2018-08" db="EMBL/GenBank/DDBJ databases">
        <title>Lysobacter soli KCTC 22011, whole genome shotgun sequence.</title>
        <authorList>
            <person name="Zhang X."/>
            <person name="Feng G."/>
            <person name="Zhu H."/>
        </authorList>
    </citation>
    <scope>NUCLEOTIDE SEQUENCE [LARGE SCALE GENOMIC DNA]</scope>
    <source>
        <strain evidence="2 3">KCTC 22011</strain>
    </source>
</reference>
<name>A0A3D8VDG8_9GAMM</name>
<organism evidence="2 3">
    <name type="scientific">Lysobacter soli</name>
    <dbReference type="NCBI Taxonomy" id="453783"/>
    <lineage>
        <taxon>Bacteria</taxon>
        <taxon>Pseudomonadati</taxon>
        <taxon>Pseudomonadota</taxon>
        <taxon>Gammaproteobacteria</taxon>
        <taxon>Lysobacterales</taxon>
        <taxon>Lysobacteraceae</taxon>
        <taxon>Lysobacter</taxon>
    </lineage>
</organism>
<feature type="chain" id="PRO_5017560968" evidence="1">
    <location>
        <begin position="20"/>
        <end position="338"/>
    </location>
</feature>